<dbReference type="PANTHER" id="PTHR13900">
    <property type="entry name" value="TRANSCRIPTION INITIATION FACTOR TFIID"/>
    <property type="match status" value="1"/>
</dbReference>
<feature type="region of interest" description="Disordered" evidence="7">
    <location>
        <begin position="1"/>
        <end position="23"/>
    </location>
</feature>
<dbReference type="SMART" id="SM00213">
    <property type="entry name" value="UBQ"/>
    <property type="match status" value="1"/>
</dbReference>
<dbReference type="InterPro" id="IPR001487">
    <property type="entry name" value="Bromodomain"/>
</dbReference>
<dbReference type="SUPFAM" id="SSF47370">
    <property type="entry name" value="Bromodomain"/>
    <property type="match status" value="1"/>
</dbReference>
<dbReference type="EMBL" id="CM010721">
    <property type="protein sequence ID" value="RZC69244.1"/>
    <property type="molecule type" value="Genomic_DNA"/>
</dbReference>
<feature type="domain" description="Bromo" evidence="8">
    <location>
        <begin position="1931"/>
        <end position="1994"/>
    </location>
</feature>
<accession>A0A4Y7K7B6</accession>
<dbReference type="Proteomes" id="UP000316621">
    <property type="component" value="Chromosome 7"/>
</dbReference>
<dbReference type="InterPro" id="IPR018359">
    <property type="entry name" value="Bromodomain_CS"/>
</dbReference>
<evidence type="ECO:0000313" key="10">
    <source>
        <dbReference type="EMBL" id="RZC69244.1"/>
    </source>
</evidence>
<dbReference type="InterPro" id="IPR040240">
    <property type="entry name" value="TAF1"/>
</dbReference>
<feature type="compositionally biased region" description="Polar residues" evidence="7">
    <location>
        <begin position="1656"/>
        <end position="1665"/>
    </location>
</feature>
<evidence type="ECO:0000259" key="8">
    <source>
        <dbReference type="PROSITE" id="PS50014"/>
    </source>
</evidence>
<protein>
    <recommendedName>
        <fullName evidence="12">Transcription initiation factor TFIID subunit 1</fullName>
    </recommendedName>
</protein>
<comment type="similarity">
    <text evidence="2">Belongs to the TAF1 family.</text>
</comment>
<dbReference type="Pfam" id="PF12157">
    <property type="entry name" value="DUF3591"/>
    <property type="match status" value="1"/>
</dbReference>
<proteinExistence type="inferred from homology"/>
<keyword evidence="11" id="KW-1185">Reference proteome</keyword>
<evidence type="ECO:0000256" key="7">
    <source>
        <dbReference type="SAM" id="MobiDB-lite"/>
    </source>
</evidence>
<dbReference type="GO" id="GO:0017025">
    <property type="term" value="F:TBP-class protein binding"/>
    <property type="evidence" value="ECO:0007669"/>
    <property type="project" value="InterPro"/>
</dbReference>
<sequence length="2032" mass="228953">MGDESNSDSHDTRDEDDEDDYEEADEKNGLLGFMFGNVDGAGELDVDYLDAASFCLEWNQFPGNTIPFPCLVNRNRGRLGIGFPKCPVAQLGRALVLRAKVAGSSPAGTIRPMAIDLRHSWYHMIIVLLVQSHPSIIYPILGAEFSLIIHFIIPCWEDMKLSLHDDAKEHLGALAGDLRPSLTDIDLSVKSADKSADASEQDYDEKAEDAVDYEDIEEQYEGPETQAISEEDHLLSKKEFSYAKMPLTTGQLSTSVFGEENYDEEPEGDDIDATHTVVSTDEILPLAGTLVSEHSSEQPSSSAIEKDPELSLEKAENLGMDSGEEKSLANIEPSLEPIEADSLSVDSKDIREASDDLDSPVSTYHIEDNSAFYFQLIIDDELRDLEESRNNTASLPILCIEDGKVVLRFSEIFGVHEPPRKREQGNHRDPIPKDKLKIVVEEDEEDFLRGPLQSSSNAKLVVVSQYDDASVRDSDGVSMMSGVGQGIGLRETQAFEQTKVTCLSAEPMKESVFVDLASEWVSPSCPKFYPLDQQIWEDEIIWNNSPVVGSESSESSIISGIDMDGSTNVEIESGNETRDFNSDITVEPTEKGHSVFLSSYPVSVEPFGSRTFSGSPSLPFSEMNHPQLLRLESRFKDGSSDSEIQTENSENLHKRDAISLFSKRLSLRNMELLDGSWLDQIIWEPKKDLPKPKLILDLQDEQMLFEVLDNKDSGNLRFHAGAMIVSRSVKSNGGDSLDNPGQGGGASKFNISNDRYYSNRKMSQQTKSHSKKRTAHGVKIWHSIPGLMLQTMKSKLSNKDIAYFHRPKAVWYPHDNEVAAKEQGKLSTQGPMKVILKSMGGKGSKFQVAAEDIVSYIKTRASKKLDFRPSEQVKIIYSGKELEDSKSLAIQNVRPNSVLHLVRTSIHLWPRAQKVPGENMSLRPPGAFKKVSDLSVKDGHVFLMEYCEERPLLIGNAGMGARLCTYYQKSAPVDQTASVLRNECGGSNLGTVISLDPADKSPFLGDIRPGCTQSSLETNMYRAPVFPHKLPTTDYLLVRSAKGKLFLRRIDRIHVVGQQEPHMEVISPGSKNLQTYIGNRLLVYMYRVCRVNEKRGMAPCIRADELAAQFPSLSEPIIRKRLKHCAELQKGTNGQLFWVIKHNFRIPVEEELRRQLTPENVCCYESMQAGLYRLKRLGISRLTHPTGLSSAMNQLPDEAIALAASSHIERELQITPWNLSSNFVTCTNQDRENIERLEITGVGDPSGRGLGFSYVRVATKASISNAVVKKKIVAPRVGGTTVTGTDADLRRLNMDGAREVLLKFNVPEDTIAKQTRWHRIAMIRKLSSEQASAGVKVDATTIGKYARGQRMSFLQLQQQAREKCQEIWDRQLQNLSAAEGDENESDSEANSDLDSFAGDLENLLDAEECGEAEVGSNESKQDKIDGVRGLKMRRHPTQVQAEEEIEDEAAEAAELCRMLMDDNGAKGKKKKKTVVRGREELGLSWQRGLSAERINKANGSVKQVSRTAQPDGSFTSMENIIHDQKEVDNIRKRNFSGIIKSKKLKNDKVREKHPSGKNVREGFVCGACGQAGHMRTNKNCPRYGEDPDTHVENSILEKIPGKLNLHDSSAQPKSTIKKIIPKIAARNVPAEAQEKVEKAKTFQLKVKCALPDKSLEQSTTATQNSEKQDEMGSRSVSKYSKIIISNKMKHEDFHGEPQKQPSIVIRPPLNIEKPPRKKIIIKQPKVDQVREEVRYGMQEEHRKTEKMMQLSSYDILRKQEQKRLADEAAAKRKAKEDKKFWEEENKRRVIREAKEREREREREIERERGREMILYQERMMQLEQNRLAESRRIHEALQQREKEELERQKMKKKKKVKFDETGDDYYLEEPRGYRTSRRMPERSRAAKKRPAVDSSARYGPEYGQQTKRRRGGEGQVGLANTLENILDGLKNAHEVSYLFLKPVSKKEAPDYLDIIEHPMDLSTIREKARRMEYKDRDEFRHDVCQITINAHKYNAVCNPGIPPLADQLLELCDYFLDQFHERLSEAEASIDT</sequence>
<evidence type="ECO:0000256" key="4">
    <source>
        <dbReference type="ARBA" id="ARBA00023242"/>
    </source>
</evidence>
<comment type="subcellular location">
    <subcellularLocation>
        <location evidence="1">Nucleus</location>
    </subcellularLocation>
</comment>
<dbReference type="OMA" id="ANGRMEN"/>
<feature type="region of interest" description="Disordered" evidence="7">
    <location>
        <begin position="731"/>
        <end position="752"/>
    </location>
</feature>
<evidence type="ECO:0000256" key="1">
    <source>
        <dbReference type="ARBA" id="ARBA00004123"/>
    </source>
</evidence>
<dbReference type="Gramene" id="RZC69244">
    <property type="protein sequence ID" value="RZC69244"/>
    <property type="gene ID" value="C5167_032350"/>
</dbReference>
<dbReference type="InterPro" id="IPR000626">
    <property type="entry name" value="Ubiquitin-like_dom"/>
</dbReference>
<evidence type="ECO:0000313" key="11">
    <source>
        <dbReference type="Proteomes" id="UP000316621"/>
    </source>
</evidence>
<dbReference type="GO" id="GO:0016251">
    <property type="term" value="F:RNA polymerase II general transcription initiation factor activity"/>
    <property type="evidence" value="ECO:0007669"/>
    <property type="project" value="InterPro"/>
</dbReference>
<keyword evidence="3 5" id="KW-0103">Bromodomain</keyword>
<evidence type="ECO:0000256" key="6">
    <source>
        <dbReference type="SAM" id="Coils"/>
    </source>
</evidence>
<dbReference type="InterPro" id="IPR029071">
    <property type="entry name" value="Ubiquitin-like_domsf"/>
</dbReference>
<dbReference type="Gene3D" id="3.10.20.90">
    <property type="entry name" value="Phosphatidylinositol 3-kinase Catalytic Subunit, Chain A, domain 1"/>
    <property type="match status" value="1"/>
</dbReference>
<dbReference type="SMART" id="SM00297">
    <property type="entry name" value="BROMO"/>
    <property type="match status" value="1"/>
</dbReference>
<feature type="domain" description="Ubiquitin-like" evidence="9">
    <location>
        <begin position="832"/>
        <end position="902"/>
    </location>
</feature>
<dbReference type="STRING" id="3469.A0A4Y7K7B6"/>
<dbReference type="Gene3D" id="1.20.920.10">
    <property type="entry name" value="Bromodomain-like"/>
    <property type="match status" value="1"/>
</dbReference>
<dbReference type="GO" id="GO:0004402">
    <property type="term" value="F:histone acetyltransferase activity"/>
    <property type="evidence" value="ECO:0007669"/>
    <property type="project" value="InterPro"/>
</dbReference>
<dbReference type="InterPro" id="IPR022591">
    <property type="entry name" value="TAF1_HAT_dom"/>
</dbReference>
<evidence type="ECO:0000256" key="2">
    <source>
        <dbReference type="ARBA" id="ARBA00009064"/>
    </source>
</evidence>
<dbReference type="Pfam" id="PF00439">
    <property type="entry name" value="Bromodomain"/>
    <property type="match status" value="1"/>
</dbReference>
<dbReference type="PROSITE" id="PS50014">
    <property type="entry name" value="BROMODOMAIN_2"/>
    <property type="match status" value="1"/>
</dbReference>
<dbReference type="InterPro" id="IPR036427">
    <property type="entry name" value="Bromodomain-like_sf"/>
</dbReference>
<keyword evidence="6" id="KW-0175">Coiled coil</keyword>
<dbReference type="PROSITE" id="PS00633">
    <property type="entry name" value="BROMODOMAIN_1"/>
    <property type="match status" value="1"/>
</dbReference>
<feature type="compositionally biased region" description="Acidic residues" evidence="7">
    <location>
        <begin position="14"/>
        <end position="23"/>
    </location>
</feature>
<evidence type="ECO:0000256" key="3">
    <source>
        <dbReference type="ARBA" id="ARBA00023117"/>
    </source>
</evidence>
<dbReference type="GO" id="GO:0005669">
    <property type="term" value="C:transcription factor TFIID complex"/>
    <property type="evidence" value="ECO:0007669"/>
    <property type="project" value="InterPro"/>
</dbReference>
<dbReference type="FunFam" id="3.10.20.90:FF:000223">
    <property type="entry name" value="Transcription initiation factor TFIID subunit 1"/>
    <property type="match status" value="1"/>
</dbReference>
<evidence type="ECO:0008006" key="12">
    <source>
        <dbReference type="Google" id="ProtNLM"/>
    </source>
</evidence>
<evidence type="ECO:0000256" key="5">
    <source>
        <dbReference type="PROSITE-ProRule" id="PRU00035"/>
    </source>
</evidence>
<evidence type="ECO:0000259" key="9">
    <source>
        <dbReference type="PROSITE" id="PS50053"/>
    </source>
</evidence>
<dbReference type="Pfam" id="PF00240">
    <property type="entry name" value="ubiquitin"/>
    <property type="match status" value="1"/>
</dbReference>
<feature type="region of interest" description="Disordered" evidence="7">
    <location>
        <begin position="1655"/>
        <end position="1676"/>
    </location>
</feature>
<name>A0A4Y7K7B6_PAPSO</name>
<organism evidence="10 11">
    <name type="scientific">Papaver somniferum</name>
    <name type="common">Opium poppy</name>
    <dbReference type="NCBI Taxonomy" id="3469"/>
    <lineage>
        <taxon>Eukaryota</taxon>
        <taxon>Viridiplantae</taxon>
        <taxon>Streptophyta</taxon>
        <taxon>Embryophyta</taxon>
        <taxon>Tracheophyta</taxon>
        <taxon>Spermatophyta</taxon>
        <taxon>Magnoliopsida</taxon>
        <taxon>Ranunculales</taxon>
        <taxon>Papaveraceae</taxon>
        <taxon>Papaveroideae</taxon>
        <taxon>Papaver</taxon>
    </lineage>
</organism>
<keyword evidence="4" id="KW-0539">Nucleus</keyword>
<dbReference type="PANTHER" id="PTHR13900:SF0">
    <property type="entry name" value="TRANSCRIPTION INITIATION FACTOR TFIID SUBUNIT 1"/>
    <property type="match status" value="1"/>
</dbReference>
<feature type="region of interest" description="Disordered" evidence="7">
    <location>
        <begin position="291"/>
        <end position="310"/>
    </location>
</feature>
<feature type="compositionally biased region" description="Basic and acidic residues" evidence="7">
    <location>
        <begin position="1871"/>
        <end position="1884"/>
    </location>
</feature>
<gene>
    <name evidence="10" type="ORF">C5167_032350</name>
</gene>
<dbReference type="PROSITE" id="PS50053">
    <property type="entry name" value="UBIQUITIN_2"/>
    <property type="match status" value="1"/>
</dbReference>
<reference evidence="10 11" key="1">
    <citation type="journal article" date="2018" name="Science">
        <title>The opium poppy genome and morphinan production.</title>
        <authorList>
            <person name="Guo L."/>
            <person name="Winzer T."/>
            <person name="Yang X."/>
            <person name="Li Y."/>
            <person name="Ning Z."/>
            <person name="He Z."/>
            <person name="Teodor R."/>
            <person name="Lu Y."/>
            <person name="Bowser T.A."/>
            <person name="Graham I.A."/>
            <person name="Ye K."/>
        </authorList>
    </citation>
    <scope>NUCLEOTIDE SEQUENCE [LARGE SCALE GENOMIC DNA]</scope>
    <source>
        <strain evidence="11">cv. HN1</strain>
        <tissue evidence="10">Leaves</tissue>
    </source>
</reference>
<dbReference type="SUPFAM" id="SSF54236">
    <property type="entry name" value="Ubiquitin-like"/>
    <property type="match status" value="1"/>
</dbReference>
<feature type="region of interest" description="Disordered" evidence="7">
    <location>
        <begin position="1871"/>
        <end position="1914"/>
    </location>
</feature>
<feature type="coiled-coil region" evidence="6">
    <location>
        <begin position="1757"/>
        <end position="1855"/>
    </location>
</feature>
<dbReference type="PRINTS" id="PR00503">
    <property type="entry name" value="BROMODOMAIN"/>
</dbReference>
<dbReference type="GO" id="GO:0051123">
    <property type="term" value="P:RNA polymerase II preinitiation complex assembly"/>
    <property type="evidence" value="ECO:0007669"/>
    <property type="project" value="TreeGrafter"/>
</dbReference>